<dbReference type="InterPro" id="IPR013785">
    <property type="entry name" value="Aldolase_TIM"/>
</dbReference>
<dbReference type="PANTHER" id="PTHR35882">
    <property type="entry name" value="PELA"/>
    <property type="match status" value="1"/>
</dbReference>
<dbReference type="Pfam" id="PF03537">
    <property type="entry name" value="Glyco_hydro_114"/>
    <property type="match status" value="1"/>
</dbReference>
<keyword evidence="3" id="KW-1185">Reference proteome</keyword>
<evidence type="ECO:0000313" key="2">
    <source>
        <dbReference type="EMBL" id="TLS52051.1"/>
    </source>
</evidence>
<dbReference type="PANTHER" id="PTHR35882:SF2">
    <property type="entry name" value="PELA"/>
    <property type="match status" value="1"/>
</dbReference>
<dbReference type="AlphaFoldDB" id="A0A5R9G8K2"/>
<gene>
    <name evidence="2" type="ORF">FE782_11820</name>
</gene>
<dbReference type="Gene3D" id="3.20.20.70">
    <property type="entry name" value="Aldolase class I"/>
    <property type="match status" value="1"/>
</dbReference>
<evidence type="ECO:0000259" key="1">
    <source>
        <dbReference type="Pfam" id="PF03537"/>
    </source>
</evidence>
<accession>A0A5R9G8K2</accession>
<protein>
    <submittedName>
        <fullName evidence="2">Endo alpha-1,4 polygalactosaminidase</fullName>
    </submittedName>
</protein>
<evidence type="ECO:0000313" key="3">
    <source>
        <dbReference type="Proteomes" id="UP000309676"/>
    </source>
</evidence>
<name>A0A5R9G8K2_9BACL</name>
<dbReference type="Proteomes" id="UP000309676">
    <property type="component" value="Unassembled WGS sequence"/>
</dbReference>
<reference evidence="2 3" key="1">
    <citation type="submission" date="2019-05" db="EMBL/GenBank/DDBJ databases">
        <authorList>
            <person name="Narsing Rao M.P."/>
            <person name="Li W.J."/>
        </authorList>
    </citation>
    <scope>NUCLEOTIDE SEQUENCE [LARGE SCALE GENOMIC DNA]</scope>
    <source>
        <strain evidence="2 3">SYSU_K30003</strain>
    </source>
</reference>
<comment type="caution">
    <text evidence="2">The sequence shown here is derived from an EMBL/GenBank/DDBJ whole genome shotgun (WGS) entry which is preliminary data.</text>
</comment>
<dbReference type="OrthoDB" id="2380315at2"/>
<dbReference type="InterPro" id="IPR017853">
    <property type="entry name" value="GH"/>
</dbReference>
<dbReference type="InterPro" id="IPR004352">
    <property type="entry name" value="GH114_TIM-barrel"/>
</dbReference>
<dbReference type="SUPFAM" id="SSF51445">
    <property type="entry name" value="(Trans)glycosidases"/>
    <property type="match status" value="1"/>
</dbReference>
<feature type="domain" description="Glycoside-hydrolase family GH114 TIM-barrel" evidence="1">
    <location>
        <begin position="35"/>
        <end position="199"/>
    </location>
</feature>
<organism evidence="2 3">
    <name type="scientific">Paenibacillus antri</name>
    <dbReference type="NCBI Taxonomy" id="2582848"/>
    <lineage>
        <taxon>Bacteria</taxon>
        <taxon>Bacillati</taxon>
        <taxon>Bacillota</taxon>
        <taxon>Bacilli</taxon>
        <taxon>Bacillales</taxon>
        <taxon>Paenibacillaceae</taxon>
        <taxon>Paenibacillus</taxon>
    </lineage>
</organism>
<dbReference type="RefSeq" id="WP_138194295.1">
    <property type="nucleotide sequence ID" value="NZ_VCIW01000006.1"/>
</dbReference>
<sequence>MTPGWFDRWRGTPAGTEHKFMIYYGHMDDEKMEALSRFDLVVVEPLHWTADRVYRLKQAGTKVIGYLSVMEWAAWNVPRGDALRSADYYRPAREKLRLPQWDAYLMDIREKHYQSVLFDELEERIVAKGMDGAFLDTVGDIEERVESPVDRAEMMHAYLAWLSEVRGRHTTLWTMQNRGFELIGNASRFVNAFLWEDWRAEWTSDPWGKRQLTMLQSLRKNGLELFAVSGRPGTQNDRKAARSHGMTYLSRHDDYSVWVEAHLE</sequence>
<dbReference type="EMBL" id="VCIW01000006">
    <property type="protein sequence ID" value="TLS52051.1"/>
    <property type="molecule type" value="Genomic_DNA"/>
</dbReference>
<proteinExistence type="predicted"/>